<feature type="compositionally biased region" description="Low complexity" evidence="2">
    <location>
        <begin position="357"/>
        <end position="371"/>
    </location>
</feature>
<protein>
    <submittedName>
        <fullName evidence="3">Uncharacterized protein</fullName>
    </submittedName>
</protein>
<sequence>MANNYNTKNTKIISSDGQQRKAELERRRSIRTIIASYEAEEEAFLKELEKMQAECEEENLNKLNNNQTLNSSNEKQKLIENEEQQPAIMLGTMCTLLGEITKLQKQNNRLKHRLKNKNKLKNKEDEEEGGEDENKKEILNKNKNNLLSNYLIKSGCTAAICSLPSKRLFNNVGNTNLTTKTTTNIDGEEGNTTNSFCFPLLQKSSGNSTSCSSAVSELFSRQKRLLINSGGGGEGTIGGRFLTMSGSGGSRGAQEQLSPLPPINKIGCVQNSLSVSAYSADLSSDSSGLCRKNFALNNQINNQPKLTESEVLFDEEWELENCEKDLNNSNFNHRRKMERRADEQQQFLRLSNSLTSGTSLSVGSSSASSSVEPPINTNNLMTSSKNSLLELFGFGASSRRNQWRKQLNNNLNKQQSSISKIVDNLVINTRKVGGGNKKGKKEKMKGRKKKEIIKDIQQHY</sequence>
<comment type="caution">
    <text evidence="3">The sequence shown here is derived from an EMBL/GenBank/DDBJ whole genome shotgun (WGS) entry which is preliminary data.</text>
</comment>
<evidence type="ECO:0000256" key="2">
    <source>
        <dbReference type="SAM" id="MobiDB-lite"/>
    </source>
</evidence>
<reference evidence="3 4" key="1">
    <citation type="submission" date="2020-08" db="EMBL/GenBank/DDBJ databases">
        <authorList>
            <person name="Koutsovoulos G."/>
            <person name="Danchin GJ E."/>
        </authorList>
    </citation>
    <scope>NUCLEOTIDE SEQUENCE [LARGE SCALE GENOMIC DNA]</scope>
</reference>
<feature type="compositionally biased region" description="Basic residues" evidence="2">
    <location>
        <begin position="110"/>
        <end position="120"/>
    </location>
</feature>
<feature type="region of interest" description="Disordered" evidence="2">
    <location>
        <begin position="432"/>
        <end position="460"/>
    </location>
</feature>
<feature type="coiled-coil region" evidence="1">
    <location>
        <begin position="34"/>
        <end position="66"/>
    </location>
</feature>
<keyword evidence="1" id="KW-0175">Coiled coil</keyword>
<feature type="compositionally biased region" description="Polar residues" evidence="2">
    <location>
        <begin position="1"/>
        <end position="17"/>
    </location>
</feature>
<feature type="region of interest" description="Disordered" evidence="2">
    <location>
        <begin position="1"/>
        <end position="21"/>
    </location>
</feature>
<accession>A0A6V7XKA6</accession>
<name>A0A6V7XKA6_MELEN</name>
<feature type="region of interest" description="Disordered" evidence="2">
    <location>
        <begin position="357"/>
        <end position="379"/>
    </location>
</feature>
<feature type="region of interest" description="Disordered" evidence="2">
    <location>
        <begin position="110"/>
        <end position="134"/>
    </location>
</feature>
<proteinExistence type="predicted"/>
<dbReference type="Proteomes" id="UP000580250">
    <property type="component" value="Unassembled WGS sequence"/>
</dbReference>
<feature type="compositionally biased region" description="Basic residues" evidence="2">
    <location>
        <begin position="437"/>
        <end position="451"/>
    </location>
</feature>
<evidence type="ECO:0000313" key="3">
    <source>
        <dbReference type="EMBL" id="CAD2199735.1"/>
    </source>
</evidence>
<gene>
    <name evidence="3" type="ORF">MENT_LOCUS53151</name>
</gene>
<evidence type="ECO:0000313" key="4">
    <source>
        <dbReference type="Proteomes" id="UP000580250"/>
    </source>
</evidence>
<dbReference type="EMBL" id="CAJEWN010001739">
    <property type="protein sequence ID" value="CAD2199735.1"/>
    <property type="molecule type" value="Genomic_DNA"/>
</dbReference>
<dbReference type="AlphaFoldDB" id="A0A6V7XKA6"/>
<evidence type="ECO:0000256" key="1">
    <source>
        <dbReference type="SAM" id="Coils"/>
    </source>
</evidence>
<organism evidence="3 4">
    <name type="scientific">Meloidogyne enterolobii</name>
    <name type="common">Root-knot nematode worm</name>
    <name type="synonym">Meloidogyne mayaguensis</name>
    <dbReference type="NCBI Taxonomy" id="390850"/>
    <lineage>
        <taxon>Eukaryota</taxon>
        <taxon>Metazoa</taxon>
        <taxon>Ecdysozoa</taxon>
        <taxon>Nematoda</taxon>
        <taxon>Chromadorea</taxon>
        <taxon>Rhabditida</taxon>
        <taxon>Tylenchina</taxon>
        <taxon>Tylenchomorpha</taxon>
        <taxon>Tylenchoidea</taxon>
        <taxon>Meloidogynidae</taxon>
        <taxon>Meloidogyninae</taxon>
        <taxon>Meloidogyne</taxon>
    </lineage>
</organism>